<reference evidence="9" key="2">
    <citation type="submission" date="2023-05" db="EMBL/GenBank/DDBJ databases">
        <authorList>
            <consortium name="Lawrence Berkeley National Laboratory"/>
            <person name="Steindorff A."/>
            <person name="Hensen N."/>
            <person name="Bonometti L."/>
            <person name="Westerberg I."/>
            <person name="Brannstrom I.O."/>
            <person name="Guillou S."/>
            <person name="Cros-Aarteil S."/>
            <person name="Calhoun S."/>
            <person name="Haridas S."/>
            <person name="Kuo A."/>
            <person name="Mondo S."/>
            <person name="Pangilinan J."/>
            <person name="Riley R."/>
            <person name="Labutti K."/>
            <person name="Andreopoulos B."/>
            <person name="Lipzen A."/>
            <person name="Chen C."/>
            <person name="Yanf M."/>
            <person name="Daum C."/>
            <person name="Ng V."/>
            <person name="Clum A."/>
            <person name="Ohm R."/>
            <person name="Martin F."/>
            <person name="Silar P."/>
            <person name="Natvig D."/>
            <person name="Lalanne C."/>
            <person name="Gautier V."/>
            <person name="Ament-Velasquez S.L."/>
            <person name="Kruys A."/>
            <person name="Hutchinson M.I."/>
            <person name="Powell A.J."/>
            <person name="Barry K."/>
            <person name="Miller A.N."/>
            <person name="Grigoriev I.V."/>
            <person name="Debuchy R."/>
            <person name="Gladieux P."/>
            <person name="Thoren M.H."/>
            <person name="Johannesson H."/>
        </authorList>
    </citation>
    <scope>NUCLEOTIDE SEQUENCE</scope>
    <source>
        <strain evidence="9">CBS 532.94</strain>
    </source>
</reference>
<feature type="region of interest" description="Disordered" evidence="6">
    <location>
        <begin position="33"/>
        <end position="98"/>
    </location>
</feature>
<reference evidence="9" key="1">
    <citation type="journal article" date="2023" name="Mol. Phylogenet. Evol.">
        <title>Genome-scale phylogeny and comparative genomics of the fungal order Sordariales.</title>
        <authorList>
            <person name="Hensen N."/>
            <person name="Bonometti L."/>
            <person name="Westerberg I."/>
            <person name="Brannstrom I.O."/>
            <person name="Guillou S."/>
            <person name="Cros-Aarteil S."/>
            <person name="Calhoun S."/>
            <person name="Haridas S."/>
            <person name="Kuo A."/>
            <person name="Mondo S."/>
            <person name="Pangilinan J."/>
            <person name="Riley R."/>
            <person name="LaButti K."/>
            <person name="Andreopoulos B."/>
            <person name="Lipzen A."/>
            <person name="Chen C."/>
            <person name="Yan M."/>
            <person name="Daum C."/>
            <person name="Ng V."/>
            <person name="Clum A."/>
            <person name="Steindorff A."/>
            <person name="Ohm R.A."/>
            <person name="Martin F."/>
            <person name="Silar P."/>
            <person name="Natvig D.O."/>
            <person name="Lalanne C."/>
            <person name="Gautier V."/>
            <person name="Ament-Velasquez S.L."/>
            <person name="Kruys A."/>
            <person name="Hutchinson M.I."/>
            <person name="Powell A.J."/>
            <person name="Barry K."/>
            <person name="Miller A.N."/>
            <person name="Grigoriev I.V."/>
            <person name="Debuchy R."/>
            <person name="Gladieux P."/>
            <person name="Hiltunen Thoren M."/>
            <person name="Johannesson H."/>
        </authorList>
    </citation>
    <scope>NUCLEOTIDE SEQUENCE</scope>
    <source>
        <strain evidence="9">CBS 532.94</strain>
    </source>
</reference>
<evidence type="ECO:0000259" key="8">
    <source>
        <dbReference type="PROSITE" id="PS50850"/>
    </source>
</evidence>
<feature type="transmembrane region" description="Helical" evidence="7">
    <location>
        <begin position="471"/>
        <end position="491"/>
    </location>
</feature>
<protein>
    <submittedName>
        <fullName evidence="9">Major facilitator superfamily domain-containing protein</fullName>
    </submittedName>
</protein>
<name>A0AAN7C6H5_9PEZI</name>
<dbReference type="EMBL" id="MU860212">
    <property type="protein sequence ID" value="KAK4236130.1"/>
    <property type="molecule type" value="Genomic_DNA"/>
</dbReference>
<keyword evidence="4 7" id="KW-1133">Transmembrane helix</keyword>
<comment type="similarity">
    <text evidence="2">Belongs to the major facilitator superfamily.</text>
</comment>
<dbReference type="InterPro" id="IPR011701">
    <property type="entry name" value="MFS"/>
</dbReference>
<evidence type="ECO:0000256" key="6">
    <source>
        <dbReference type="SAM" id="MobiDB-lite"/>
    </source>
</evidence>
<dbReference type="AlphaFoldDB" id="A0AAN7C6H5"/>
<evidence type="ECO:0000313" key="10">
    <source>
        <dbReference type="Proteomes" id="UP001303760"/>
    </source>
</evidence>
<feature type="transmembrane region" description="Helical" evidence="7">
    <location>
        <begin position="511"/>
        <end position="535"/>
    </location>
</feature>
<dbReference type="Pfam" id="PF07690">
    <property type="entry name" value="MFS_1"/>
    <property type="match status" value="1"/>
</dbReference>
<evidence type="ECO:0000313" key="9">
    <source>
        <dbReference type="EMBL" id="KAK4236130.1"/>
    </source>
</evidence>
<feature type="transmembrane region" description="Helical" evidence="7">
    <location>
        <begin position="238"/>
        <end position="257"/>
    </location>
</feature>
<feature type="transmembrane region" description="Helical" evidence="7">
    <location>
        <begin position="376"/>
        <end position="399"/>
    </location>
</feature>
<evidence type="ECO:0000256" key="5">
    <source>
        <dbReference type="ARBA" id="ARBA00023136"/>
    </source>
</evidence>
<evidence type="ECO:0000256" key="3">
    <source>
        <dbReference type="ARBA" id="ARBA00022692"/>
    </source>
</evidence>
<dbReference type="Gene3D" id="1.20.1250.20">
    <property type="entry name" value="MFS general substrate transporter like domains"/>
    <property type="match status" value="1"/>
</dbReference>
<dbReference type="PANTHER" id="PTHR23502">
    <property type="entry name" value="MAJOR FACILITATOR SUPERFAMILY"/>
    <property type="match status" value="1"/>
</dbReference>
<keyword evidence="5 7" id="KW-0472">Membrane</keyword>
<evidence type="ECO:0000256" key="2">
    <source>
        <dbReference type="ARBA" id="ARBA00008335"/>
    </source>
</evidence>
<dbReference type="GO" id="GO:0022857">
    <property type="term" value="F:transmembrane transporter activity"/>
    <property type="evidence" value="ECO:0007669"/>
    <property type="project" value="InterPro"/>
</dbReference>
<dbReference type="InterPro" id="IPR020846">
    <property type="entry name" value="MFS_dom"/>
</dbReference>
<feature type="transmembrane region" description="Helical" evidence="7">
    <location>
        <begin position="445"/>
        <end position="464"/>
    </location>
</feature>
<sequence length="548" mass="59015">MEATPHLSTVAFIFWPVSSSSGNNCTACDRQTGTMADAKDPENDATERALTSQQHSAAGDRSPDDTDRAIGEKDVHNGNPAQNVAIPDSNIVDWDGPDDPANPRNWSKAYKMTNIALVSFAVLYTNLATTLFAPAASLMQAEFGFESDTVEILTITIASLGFAVGQLFVAPLSEVFGRLPIYRASSIFYLGFTAGCARSTHVAEFLVFRLCTGLSAASYMSTGGGTVADLLPKEERGLAMAMFTAGPLFGPVTGPIVGGFVTQDLSWRWTFYLVLMLAGAVTIASFVVMRETSAVAILKAKAARLRKETGNPSLRAAGDKQTPINQLVAHALIRPIKFLVKSPIVSLTSVYIAFNFGVTMLLFATFPLVFQDTYHWTVGISGLAYIGVGVGCAVGIVISAKLSDRLLRAPDGKYRAERRLILMMYVSPVMPIGLFIYGWTTQYKVHWILPIIGTAISAPGVVVINSAAQTYLLDIFGPLAAASAIAAMTLLRNLMGAFVPLAAPSLYANLGLGWGNSVLAFVTVAFIPVPFFFYWRGEWLREKFPVKI</sequence>
<accession>A0AAN7C6H5</accession>
<comment type="caution">
    <text evidence="9">The sequence shown here is derived from an EMBL/GenBank/DDBJ whole genome shotgun (WGS) entry which is preliminary data.</text>
</comment>
<feature type="compositionally biased region" description="Basic and acidic residues" evidence="6">
    <location>
        <begin position="61"/>
        <end position="76"/>
    </location>
</feature>
<dbReference type="Proteomes" id="UP001303760">
    <property type="component" value="Unassembled WGS sequence"/>
</dbReference>
<dbReference type="PROSITE" id="PS50850">
    <property type="entry name" value="MFS"/>
    <property type="match status" value="1"/>
</dbReference>
<organism evidence="9 10">
    <name type="scientific">Achaetomium macrosporum</name>
    <dbReference type="NCBI Taxonomy" id="79813"/>
    <lineage>
        <taxon>Eukaryota</taxon>
        <taxon>Fungi</taxon>
        <taxon>Dikarya</taxon>
        <taxon>Ascomycota</taxon>
        <taxon>Pezizomycotina</taxon>
        <taxon>Sordariomycetes</taxon>
        <taxon>Sordariomycetidae</taxon>
        <taxon>Sordariales</taxon>
        <taxon>Chaetomiaceae</taxon>
        <taxon>Achaetomium</taxon>
    </lineage>
</organism>
<evidence type="ECO:0000256" key="4">
    <source>
        <dbReference type="ARBA" id="ARBA00022989"/>
    </source>
</evidence>
<evidence type="ECO:0000256" key="7">
    <source>
        <dbReference type="SAM" id="Phobius"/>
    </source>
</evidence>
<dbReference type="FunFam" id="1.20.1250.20:FF:000011">
    <property type="entry name" value="MFS multidrug transporter, putative"/>
    <property type="match status" value="1"/>
</dbReference>
<feature type="transmembrane region" description="Helical" evidence="7">
    <location>
        <begin position="344"/>
        <end position="370"/>
    </location>
</feature>
<proteinExistence type="inferred from homology"/>
<dbReference type="GO" id="GO:0016020">
    <property type="term" value="C:membrane"/>
    <property type="evidence" value="ECO:0007669"/>
    <property type="project" value="UniProtKB-SubCell"/>
</dbReference>
<dbReference type="CDD" id="cd17323">
    <property type="entry name" value="MFS_Tpo1_MDR_like"/>
    <property type="match status" value="1"/>
</dbReference>
<comment type="subcellular location">
    <subcellularLocation>
        <location evidence="1">Membrane</location>
        <topology evidence="1">Multi-pass membrane protein</topology>
    </subcellularLocation>
</comment>
<feature type="domain" description="Major facilitator superfamily (MFS) profile" evidence="8">
    <location>
        <begin position="114"/>
        <end position="540"/>
    </location>
</feature>
<feature type="transmembrane region" description="Helical" evidence="7">
    <location>
        <begin position="114"/>
        <end position="132"/>
    </location>
</feature>
<gene>
    <name evidence="9" type="ORF">C8A03DRAFT_45832</name>
</gene>
<evidence type="ECO:0000256" key="1">
    <source>
        <dbReference type="ARBA" id="ARBA00004141"/>
    </source>
</evidence>
<keyword evidence="10" id="KW-1185">Reference proteome</keyword>
<feature type="compositionally biased region" description="Basic and acidic residues" evidence="6">
    <location>
        <begin position="37"/>
        <end position="47"/>
    </location>
</feature>
<keyword evidence="3 7" id="KW-0812">Transmembrane</keyword>
<dbReference type="SUPFAM" id="SSF103473">
    <property type="entry name" value="MFS general substrate transporter"/>
    <property type="match status" value="1"/>
</dbReference>
<feature type="transmembrane region" description="Helical" evidence="7">
    <location>
        <begin position="420"/>
        <end position="439"/>
    </location>
</feature>
<feature type="transmembrane region" description="Helical" evidence="7">
    <location>
        <begin position="152"/>
        <end position="169"/>
    </location>
</feature>
<dbReference type="PANTHER" id="PTHR23502:SF68">
    <property type="entry name" value="MULTIDRUG TRANSPORTER, PUTATIVE (AFU_ORTHOLOGUE AFUA_3G01120)-RELATED"/>
    <property type="match status" value="1"/>
</dbReference>
<feature type="transmembrane region" description="Helical" evidence="7">
    <location>
        <begin position="269"/>
        <end position="289"/>
    </location>
</feature>
<dbReference type="InterPro" id="IPR036259">
    <property type="entry name" value="MFS_trans_sf"/>
</dbReference>